<evidence type="ECO:0000256" key="1">
    <source>
        <dbReference type="SAM" id="SignalP"/>
    </source>
</evidence>
<proteinExistence type="predicted"/>
<organism evidence="2 3">
    <name type="scientific">Chaetoceros tenuissimus</name>
    <dbReference type="NCBI Taxonomy" id="426638"/>
    <lineage>
        <taxon>Eukaryota</taxon>
        <taxon>Sar</taxon>
        <taxon>Stramenopiles</taxon>
        <taxon>Ochrophyta</taxon>
        <taxon>Bacillariophyta</taxon>
        <taxon>Coscinodiscophyceae</taxon>
        <taxon>Chaetocerotophycidae</taxon>
        <taxon>Chaetocerotales</taxon>
        <taxon>Chaetocerotaceae</taxon>
        <taxon>Chaetoceros</taxon>
    </lineage>
</organism>
<name>A0AAD3HAL7_9STRA</name>
<protein>
    <submittedName>
        <fullName evidence="2">Uncharacterized protein</fullName>
    </submittedName>
</protein>
<feature type="signal peptide" evidence="1">
    <location>
        <begin position="1"/>
        <end position="21"/>
    </location>
</feature>
<dbReference type="SUPFAM" id="SSF53474">
    <property type="entry name" value="alpha/beta-Hydrolases"/>
    <property type="match status" value="1"/>
</dbReference>
<keyword evidence="3" id="KW-1185">Reference proteome</keyword>
<comment type="caution">
    <text evidence="2">The sequence shown here is derived from an EMBL/GenBank/DDBJ whole genome shotgun (WGS) entry which is preliminary data.</text>
</comment>
<accession>A0AAD3HAL7</accession>
<gene>
    <name evidence="2" type="ORF">CTEN210_13268</name>
</gene>
<sequence length="499" mass="56748">MHTSSLFIILGLLHCLYLTQAYISCSSKDFCPDDSKCCPFYTTEGILAYGCLPSNPHIKGPGSCCIEETLTESTTGCAGNFKCSLQNETKVCTLSTETETIVMMPRYQLFPIPDSKSIGNIYGFPIEYRERYDGRGPVAAYYSNKGPILTYTLPEYTHTEIQAVVIVVHGSGRNADEYLYSMNNVANLQKEFKPENILVIAPNFLAVEDGVYSVPVVMDDNTTIQSSPMKWNETDPIPHTWRYGANALDSFDEYSSYQVMDAIIEAMIEKYEKGNDGFRHLERIICAGHSAGGQFIQRWALTSNSYIWNDDKHSGRIHVHTNRISSIKKLRKIQMKRKLPDIIAVVANPRSYAYLDSRRWRNSTYFGEPTMKQKQNCKTYDSWEWGLANGGILTCPYKDETISMFHGNISKIAERYSKRNVIYFSGINDTEILHGSCEDDGFQGRFRRKRSLFFYESLNKLFGRYVHSRVEIENVGHDHSLIFEDPKAISALFQASSSN</sequence>
<dbReference type="EMBL" id="BLLK01000056">
    <property type="protein sequence ID" value="GFH56792.1"/>
    <property type="molecule type" value="Genomic_DNA"/>
</dbReference>
<dbReference type="Proteomes" id="UP001054902">
    <property type="component" value="Unassembled WGS sequence"/>
</dbReference>
<dbReference type="PANTHER" id="PTHR35560">
    <property type="entry name" value="BLL0132 PROTEIN"/>
    <property type="match status" value="1"/>
</dbReference>
<keyword evidence="1" id="KW-0732">Signal</keyword>
<reference evidence="2 3" key="1">
    <citation type="journal article" date="2021" name="Sci. Rep.">
        <title>The genome of the diatom Chaetoceros tenuissimus carries an ancient integrated fragment of an extant virus.</title>
        <authorList>
            <person name="Hongo Y."/>
            <person name="Kimura K."/>
            <person name="Takaki Y."/>
            <person name="Yoshida Y."/>
            <person name="Baba S."/>
            <person name="Kobayashi G."/>
            <person name="Nagasaki K."/>
            <person name="Hano T."/>
            <person name="Tomaru Y."/>
        </authorList>
    </citation>
    <scope>NUCLEOTIDE SEQUENCE [LARGE SCALE GENOMIC DNA]</scope>
    <source>
        <strain evidence="2 3">NIES-3715</strain>
    </source>
</reference>
<dbReference type="AlphaFoldDB" id="A0AAD3HAL7"/>
<dbReference type="PANTHER" id="PTHR35560:SF3">
    <property type="entry name" value="PEPTIDASE S9 PROLYL OLIGOPEPTIDASE CATALYTIC DOMAIN-CONTAINING PROTEIN"/>
    <property type="match status" value="1"/>
</dbReference>
<dbReference type="Gene3D" id="3.40.50.1820">
    <property type="entry name" value="alpha/beta hydrolase"/>
    <property type="match status" value="1"/>
</dbReference>
<dbReference type="InterPro" id="IPR029058">
    <property type="entry name" value="AB_hydrolase_fold"/>
</dbReference>
<evidence type="ECO:0000313" key="3">
    <source>
        <dbReference type="Proteomes" id="UP001054902"/>
    </source>
</evidence>
<feature type="chain" id="PRO_5042130281" evidence="1">
    <location>
        <begin position="22"/>
        <end position="499"/>
    </location>
</feature>
<evidence type="ECO:0000313" key="2">
    <source>
        <dbReference type="EMBL" id="GFH56792.1"/>
    </source>
</evidence>